<keyword evidence="1" id="KW-0233">DNA recombination</keyword>
<dbReference type="GO" id="GO:0032196">
    <property type="term" value="P:transposition"/>
    <property type="evidence" value="ECO:0007669"/>
    <property type="project" value="TreeGrafter"/>
</dbReference>
<proteinExistence type="predicted"/>
<evidence type="ECO:0000259" key="3">
    <source>
        <dbReference type="PROSITE" id="PS50994"/>
    </source>
</evidence>
<dbReference type="Gene3D" id="3.30.420.10">
    <property type="entry name" value="Ribonuclease H-like superfamily/Ribonuclease H"/>
    <property type="match status" value="1"/>
</dbReference>
<name>A0A0G1Z8U3_9BACT</name>
<dbReference type="InterPro" id="IPR001584">
    <property type="entry name" value="Integrase_cat-core"/>
</dbReference>
<feature type="region of interest" description="Disordered" evidence="2">
    <location>
        <begin position="1"/>
        <end position="21"/>
    </location>
</feature>
<dbReference type="InterPro" id="IPR012337">
    <property type="entry name" value="RNaseH-like_sf"/>
</dbReference>
<dbReference type="EMBL" id="LCQW01000011">
    <property type="protein sequence ID" value="KKW24082.1"/>
    <property type="molecule type" value="Genomic_DNA"/>
</dbReference>
<feature type="domain" description="Integrase catalytic" evidence="3">
    <location>
        <begin position="158"/>
        <end position="318"/>
    </location>
</feature>
<organism evidence="4 5">
    <name type="scientific">Candidatus Kaiserbacteria bacterium GW2011_GWA2_52_12</name>
    <dbReference type="NCBI Taxonomy" id="1618671"/>
    <lineage>
        <taxon>Bacteria</taxon>
        <taxon>Candidatus Kaiseribacteriota</taxon>
    </lineage>
</organism>
<dbReference type="GO" id="GO:0004803">
    <property type="term" value="F:transposase activity"/>
    <property type="evidence" value="ECO:0007669"/>
    <property type="project" value="TreeGrafter"/>
</dbReference>
<dbReference type="GO" id="GO:0006310">
    <property type="term" value="P:DNA recombination"/>
    <property type="evidence" value="ECO:0007669"/>
    <property type="project" value="UniProtKB-KW"/>
</dbReference>
<evidence type="ECO:0000256" key="1">
    <source>
        <dbReference type="ARBA" id="ARBA00023172"/>
    </source>
</evidence>
<dbReference type="SUPFAM" id="SSF53098">
    <property type="entry name" value="Ribonuclease H-like"/>
    <property type="match status" value="1"/>
</dbReference>
<dbReference type="PROSITE" id="PS50994">
    <property type="entry name" value="INTEGRASE"/>
    <property type="match status" value="1"/>
</dbReference>
<dbReference type="NCBIfam" id="NF033563">
    <property type="entry name" value="transpos_IS30"/>
    <property type="match status" value="1"/>
</dbReference>
<dbReference type="STRING" id="1618671.UY67_C0011G0004"/>
<dbReference type="PANTHER" id="PTHR10948">
    <property type="entry name" value="TRANSPOSASE"/>
    <property type="match status" value="1"/>
</dbReference>
<dbReference type="InterPro" id="IPR036397">
    <property type="entry name" value="RNaseH_sf"/>
</dbReference>
<evidence type="ECO:0000313" key="4">
    <source>
        <dbReference type="EMBL" id="KKW24082.1"/>
    </source>
</evidence>
<dbReference type="InterPro" id="IPR025246">
    <property type="entry name" value="IS30-like_HTH"/>
</dbReference>
<protein>
    <submittedName>
        <fullName evidence="4">Transposase</fullName>
    </submittedName>
</protein>
<reference evidence="4 5" key="1">
    <citation type="journal article" date="2015" name="Nature">
        <title>rRNA introns, odd ribosomes, and small enigmatic genomes across a large radiation of phyla.</title>
        <authorList>
            <person name="Brown C.T."/>
            <person name="Hug L.A."/>
            <person name="Thomas B.C."/>
            <person name="Sharon I."/>
            <person name="Castelle C.J."/>
            <person name="Singh A."/>
            <person name="Wilkins M.J."/>
            <person name="Williams K.H."/>
            <person name="Banfield J.F."/>
        </authorList>
    </citation>
    <scope>NUCLEOTIDE SEQUENCE [LARGE SCALE GENOMIC DNA]</scope>
</reference>
<sequence>MGYTHIDESERRRIERAREGGKGVREIARMIGRSPSSVSEELGRNSVRKKYSRQRADLNALLRRKQSKLQCLKVAMDPELKKYVTENIENDQSPEGISGRLKKVETYMQYASTKAIYKFVHSVHGRKIEKHLYSKAVKRRGGPKRGARKTSIDGRTMIDKRPQSVEKRKEFGHFEGDFIESGRDGKGSLLVLVERKTRYPFLVYTENKTTTYINTLVAKTFHGVPIKSLTLDNDISFQKHEELSELVDAVVFFCHAYHSWEKGTVENRNRAVRRYAPKKTDLSSLSSERFKEIEIILRTRYMKVLNFKTPEEVWNTEIEKEEKRAEKRRERATVIALSASIIQKIGCSA</sequence>
<accession>A0A0G1Z8U3</accession>
<dbReference type="AlphaFoldDB" id="A0A0G1Z8U3"/>
<evidence type="ECO:0000256" key="2">
    <source>
        <dbReference type="SAM" id="MobiDB-lite"/>
    </source>
</evidence>
<evidence type="ECO:0000313" key="5">
    <source>
        <dbReference type="Proteomes" id="UP000034273"/>
    </source>
</evidence>
<dbReference type="InterPro" id="IPR051917">
    <property type="entry name" value="Transposase-Integrase"/>
</dbReference>
<comment type="caution">
    <text evidence="4">The sequence shown here is derived from an EMBL/GenBank/DDBJ whole genome shotgun (WGS) entry which is preliminary data.</text>
</comment>
<dbReference type="PANTHER" id="PTHR10948:SF23">
    <property type="entry name" value="TRANSPOSASE INSI FOR INSERTION SEQUENCE ELEMENT IS30A-RELATED"/>
    <property type="match status" value="1"/>
</dbReference>
<dbReference type="Proteomes" id="UP000034273">
    <property type="component" value="Unassembled WGS sequence"/>
</dbReference>
<dbReference type="GO" id="GO:0015074">
    <property type="term" value="P:DNA integration"/>
    <property type="evidence" value="ECO:0007669"/>
    <property type="project" value="InterPro"/>
</dbReference>
<dbReference type="GO" id="GO:0005829">
    <property type="term" value="C:cytosol"/>
    <property type="evidence" value="ECO:0007669"/>
    <property type="project" value="TreeGrafter"/>
</dbReference>
<dbReference type="GO" id="GO:0003676">
    <property type="term" value="F:nucleic acid binding"/>
    <property type="evidence" value="ECO:0007669"/>
    <property type="project" value="InterPro"/>
</dbReference>
<dbReference type="InterPro" id="IPR053392">
    <property type="entry name" value="Transposase_IS30-like"/>
</dbReference>
<dbReference type="Pfam" id="PF13936">
    <property type="entry name" value="HTH_38"/>
    <property type="match status" value="1"/>
</dbReference>
<gene>
    <name evidence="4" type="ORF">UY67_C0011G0004</name>
</gene>